<name>A0A2L1U448_9BACL</name>
<reference evidence="2" key="1">
    <citation type="submission" date="2017-02" db="EMBL/GenBank/DDBJ databases">
        <title>Delineation of Paenibacillus larvae strains originating from foulbrood outbreaks.</title>
        <authorList>
            <person name="Beims H."/>
            <person name="Bunk B."/>
            <person name="Sproeer C."/>
            <person name="Mohr K.I."/>
            <person name="Pradella S."/>
            <person name="Guenther G."/>
            <person name="Rohde M."/>
            <person name="von der Ohe W."/>
            <person name="Steinert M."/>
        </authorList>
    </citation>
    <scope>NUCLEOTIDE SEQUENCE [LARGE SCALE GENOMIC DNA]</scope>
    <source>
        <strain evidence="2">Eric_III</strain>
    </source>
</reference>
<dbReference type="EMBL" id="CP019655">
    <property type="protein sequence ID" value="AVF27715.1"/>
    <property type="molecule type" value="Genomic_DNA"/>
</dbReference>
<evidence type="ECO:0000313" key="2">
    <source>
        <dbReference type="Proteomes" id="UP000239833"/>
    </source>
</evidence>
<sequence length="91" mass="10580">MNPLEFSLELEKSYLAALARQRESYYSELARRRNLDLILHTEAVSQIEAIVDLPSMRKKQKLNEIKQILLALKQKQEQEGSLELEPELSVL</sequence>
<dbReference type="AlphaFoldDB" id="A0A2L1U448"/>
<gene>
    <name evidence="1" type="ORF">ERICIII_03605</name>
</gene>
<organism evidence="1 2">
    <name type="scientific">Paenibacillus larvae subsp. larvae</name>
    <dbReference type="NCBI Taxonomy" id="147375"/>
    <lineage>
        <taxon>Bacteria</taxon>
        <taxon>Bacillati</taxon>
        <taxon>Bacillota</taxon>
        <taxon>Bacilli</taxon>
        <taxon>Bacillales</taxon>
        <taxon>Paenibacillaceae</taxon>
        <taxon>Paenibacillus</taxon>
    </lineage>
</organism>
<dbReference type="Proteomes" id="UP000239833">
    <property type="component" value="Chromosome"/>
</dbReference>
<evidence type="ECO:0000313" key="1">
    <source>
        <dbReference type="EMBL" id="AVF27715.1"/>
    </source>
</evidence>
<accession>A0A2L1U448</accession>
<proteinExistence type="predicted"/>
<dbReference type="RefSeq" id="WP_079940393.1">
    <property type="nucleotide sequence ID" value="NZ_CP019655.1"/>
</dbReference>
<protein>
    <submittedName>
        <fullName evidence="1">Uncharacterized protein</fullName>
    </submittedName>
</protein>